<keyword evidence="5" id="KW-0560">Oxidoreductase</keyword>
<dbReference type="InterPro" id="IPR017896">
    <property type="entry name" value="4Fe4S_Fe-S-bd"/>
</dbReference>
<evidence type="ECO:0000313" key="6">
    <source>
        <dbReference type="Proteomes" id="UP000076603"/>
    </source>
</evidence>
<evidence type="ECO:0000259" key="4">
    <source>
        <dbReference type="PROSITE" id="PS51379"/>
    </source>
</evidence>
<organism evidence="5 6">
    <name type="scientific">Clostridium magnum DSM 2767</name>
    <dbReference type="NCBI Taxonomy" id="1121326"/>
    <lineage>
        <taxon>Bacteria</taxon>
        <taxon>Bacillati</taxon>
        <taxon>Bacillota</taxon>
        <taxon>Clostridia</taxon>
        <taxon>Eubacteriales</taxon>
        <taxon>Clostridiaceae</taxon>
        <taxon>Clostridium</taxon>
    </lineage>
</organism>
<dbReference type="Gene3D" id="3.40.950.10">
    <property type="entry name" value="Fe-only Hydrogenase (Larger Subunit), Chain L, domain 3"/>
    <property type="match status" value="1"/>
</dbReference>
<dbReference type="InterPro" id="IPR009016">
    <property type="entry name" value="Fe_hydrogenase"/>
</dbReference>
<dbReference type="InterPro" id="IPR017900">
    <property type="entry name" value="4Fe4S_Fe_S_CS"/>
</dbReference>
<feature type="domain" description="4Fe-4S ferredoxin-type" evidence="4">
    <location>
        <begin position="36"/>
        <end position="65"/>
    </location>
</feature>
<dbReference type="InterPro" id="IPR003149">
    <property type="entry name" value="Fe_hydrogenase_ssu"/>
</dbReference>
<dbReference type="GO" id="GO:0008901">
    <property type="term" value="F:ferredoxin hydrogenase activity"/>
    <property type="evidence" value="ECO:0007669"/>
    <property type="project" value="UniProtKB-EC"/>
</dbReference>
<comment type="caution">
    <text evidence="5">The sequence shown here is derived from an EMBL/GenBank/DDBJ whole genome shotgun (WGS) entry which is preliminary data.</text>
</comment>
<dbReference type="Pfam" id="PF02256">
    <property type="entry name" value="Fe_hyd_SSU"/>
    <property type="match status" value="1"/>
</dbReference>
<dbReference type="Proteomes" id="UP000076603">
    <property type="component" value="Unassembled WGS sequence"/>
</dbReference>
<keyword evidence="3" id="KW-0411">Iron-sulfur</keyword>
<dbReference type="OrthoDB" id="9805142at2"/>
<dbReference type="InterPro" id="IPR050340">
    <property type="entry name" value="Cytosolic_Fe-S_CAF"/>
</dbReference>
<evidence type="ECO:0000256" key="3">
    <source>
        <dbReference type="ARBA" id="ARBA00023014"/>
    </source>
</evidence>
<keyword evidence="6" id="KW-1185">Reference proteome</keyword>
<proteinExistence type="predicted"/>
<evidence type="ECO:0000256" key="1">
    <source>
        <dbReference type="ARBA" id="ARBA00022723"/>
    </source>
</evidence>
<dbReference type="PATRIC" id="fig|1121326.3.peg.842"/>
<dbReference type="Pfam" id="PF02906">
    <property type="entry name" value="Fe_hyd_lg_C"/>
    <property type="match status" value="1"/>
</dbReference>
<dbReference type="PROSITE" id="PS51379">
    <property type="entry name" value="4FE4S_FER_2"/>
    <property type="match status" value="2"/>
</dbReference>
<reference evidence="5 6" key="1">
    <citation type="submission" date="2016-04" db="EMBL/GenBank/DDBJ databases">
        <title>Genome sequence of Clostridium magnum DSM 2767.</title>
        <authorList>
            <person name="Poehlein A."/>
            <person name="Uhlig R."/>
            <person name="Fischer R."/>
            <person name="Bahl H."/>
            <person name="Daniel R."/>
        </authorList>
    </citation>
    <scope>NUCLEOTIDE SEQUENCE [LARGE SCALE GENOMIC DNA]</scope>
    <source>
        <strain evidence="5 6">DSM 2767</strain>
    </source>
</reference>
<accession>A0A161YS44</accession>
<dbReference type="InterPro" id="IPR004108">
    <property type="entry name" value="Fe_hydrogenase_lsu_C"/>
</dbReference>
<dbReference type="EC" id="1.12.7.2" evidence="5"/>
<dbReference type="Gene3D" id="3.30.70.20">
    <property type="match status" value="1"/>
</dbReference>
<sequence>MSANTAIINIDKELCTGCKRCSEVCPVDAIEGNEGEVQSINADKCILCGQCVQICKGYASIYEEIPTPFSKKMHERGMLNTVKEPIFAAYNMGQVKKVNELLDSKDLLKVVQCAPAVRVALSEEFEMPLGTLTPGKMAAALRRLGFDKIYDTNFAADLTIMEEGTELIKRITEGGVLPMFTSCCPAWVKYLEQTNPELLANLSTCKSPQQMGGAIIKTYGAKINGVNPSRIYSVSVMPCTCKAFEAEREEMQDSGYRDVDVAITTRELAQLIKSRNINFLDLPEEEFDNPLGAYSGAGTIFGVTGGVMEAALRTGYEFITKQSIPNVDLTEIRGEEGFRTTEVQVGDLKLKVGIVSGLKNVVPLIERIKAGECDLHFVEVMTCPEGCVSGGGQPKLIFEQDKKVAYENRKAGLYKHDSALEVRKSHENEGVKVLYEEFLGEPLSHKSHELLHTRYKSRVNR</sequence>
<evidence type="ECO:0000313" key="5">
    <source>
        <dbReference type="EMBL" id="KZL93832.1"/>
    </source>
</evidence>
<keyword evidence="2" id="KW-0408">Iron</keyword>
<feature type="domain" description="4Fe-4S ferredoxin-type" evidence="4">
    <location>
        <begin position="6"/>
        <end position="35"/>
    </location>
</feature>
<dbReference type="STRING" id="1121326.CLMAG_08850"/>
<dbReference type="SUPFAM" id="SSF54862">
    <property type="entry name" value="4Fe-4S ferredoxins"/>
    <property type="match status" value="1"/>
</dbReference>
<dbReference type="InterPro" id="IPR036991">
    <property type="entry name" value="Fe_hydrogenase_ssu_sf"/>
</dbReference>
<dbReference type="Gene3D" id="3.40.50.1780">
    <property type="match status" value="1"/>
</dbReference>
<protein>
    <submittedName>
        <fullName evidence="5">Iron hydrogenase 1</fullName>
        <ecNumber evidence="5">1.12.7.2</ecNumber>
    </submittedName>
</protein>
<dbReference type="NCBIfam" id="TIGR02512">
    <property type="entry name" value="FeFe_hydrog_A"/>
    <property type="match status" value="1"/>
</dbReference>
<dbReference type="GO" id="GO:0051536">
    <property type="term" value="F:iron-sulfur cluster binding"/>
    <property type="evidence" value="ECO:0007669"/>
    <property type="project" value="UniProtKB-KW"/>
</dbReference>
<dbReference type="InterPro" id="IPR013352">
    <property type="entry name" value="Fe_hydrogenase_subset"/>
</dbReference>
<dbReference type="AlphaFoldDB" id="A0A161YS44"/>
<dbReference type="GO" id="GO:0005506">
    <property type="term" value="F:iron ion binding"/>
    <property type="evidence" value="ECO:0007669"/>
    <property type="project" value="InterPro"/>
</dbReference>
<dbReference type="PANTHER" id="PTHR11615">
    <property type="entry name" value="NITRATE, FORMATE, IRON DEHYDROGENASE"/>
    <property type="match status" value="1"/>
</dbReference>
<evidence type="ECO:0000256" key="2">
    <source>
        <dbReference type="ARBA" id="ARBA00023004"/>
    </source>
</evidence>
<dbReference type="Pfam" id="PF13237">
    <property type="entry name" value="Fer4_10"/>
    <property type="match status" value="1"/>
</dbReference>
<dbReference type="SMART" id="SM00902">
    <property type="entry name" value="Fe_hyd_SSU"/>
    <property type="match status" value="1"/>
</dbReference>
<dbReference type="SUPFAM" id="SSF53920">
    <property type="entry name" value="Fe-only hydrogenase"/>
    <property type="match status" value="1"/>
</dbReference>
<dbReference type="Gene3D" id="4.10.260.20">
    <property type="entry name" value="Iron hydrogenase, small subunit"/>
    <property type="match status" value="1"/>
</dbReference>
<gene>
    <name evidence="5" type="ORF">CLMAG_08850</name>
</gene>
<name>A0A161YS44_9CLOT</name>
<dbReference type="PROSITE" id="PS00198">
    <property type="entry name" value="4FE4S_FER_1"/>
    <property type="match status" value="1"/>
</dbReference>
<keyword evidence="1" id="KW-0479">Metal-binding</keyword>
<dbReference type="EMBL" id="LWAE01000001">
    <property type="protein sequence ID" value="KZL93832.1"/>
    <property type="molecule type" value="Genomic_DNA"/>
</dbReference>